<keyword evidence="1" id="KW-0732">Signal</keyword>
<evidence type="ECO:0000313" key="4">
    <source>
        <dbReference type="Proteomes" id="UP000256709"/>
    </source>
</evidence>
<dbReference type="Proteomes" id="UP000256709">
    <property type="component" value="Unassembled WGS sequence"/>
</dbReference>
<dbReference type="InterPro" id="IPR038255">
    <property type="entry name" value="PBS_linker_sf"/>
</dbReference>
<feature type="domain" description="DUF4214" evidence="2">
    <location>
        <begin position="570"/>
        <end position="632"/>
    </location>
</feature>
<dbReference type="OrthoDB" id="514320at2"/>
<protein>
    <recommendedName>
        <fullName evidence="2">DUF4214 domain-containing protein</fullName>
    </recommendedName>
</protein>
<feature type="signal peptide" evidence="1">
    <location>
        <begin position="1"/>
        <end position="25"/>
    </location>
</feature>
<gene>
    <name evidence="3" type="ORF">B7R21_16100</name>
</gene>
<sequence>MKRSFAVGVIVALLASAGLATPAAASPAATARTGTVQGTLTAVSPDGDRAKNHVIGGATVTAYEFDFTDRFHDTVLSKTTTVTDAKGHYVLKGLPDEVDLKFDVPDVFGHPTSRWYEEDNDPTFTPHGTDLYVSASAEAVADATIGVPGAVSGIIRCAGCTLPPASELEVHLIADQSNGAANSVSMVHPDATGRYSFPDVLPWKRGGGYQIAVRYDGAAAIAPLTTSGSFTVAAAQTLSADVSLSVGAPAVVTAHGGSGDAARLGGVVSMAATSDHSASVAAGATVAAYLLDADSQYSSIVATATANSRGEWAMDGLVGGDYALRFEYTSPTGRKAAAWLGDSAASPPYGVRTSLPARAFFLANQALVYTATVTGHISCEQCATPVDPAFLDLELLARNSPANAFGGIRKIAPPAADGSFRIDGVLPGAEYEVQVTSHSPDASVGHQATSAIFTLTESGTATADAVLPSVVTGFPRSSPSVPDVYALYWDYLHRRPSQPEASFWVSRLDSGLSTSSTIARSFVESDEYRLLRIDAAYQSILGRGADPAGRADWLRWMQQGTITTDDIETSFYASAEWYQTHGNTDQGFVGALYSTLLGRSAGASETAFWSRLVALHGRAWVVAQFWDSRETIAGRVSAMYASYLGRVPDAGGLATWVGVALAIGDSGLRAGLTSSDEYRARAAARYIQQ</sequence>
<evidence type="ECO:0000259" key="2">
    <source>
        <dbReference type="Pfam" id="PF13946"/>
    </source>
</evidence>
<name>A0A3E0VDE1_9MICO</name>
<feature type="chain" id="PRO_5017782869" description="DUF4214 domain-containing protein" evidence="1">
    <location>
        <begin position="26"/>
        <end position="689"/>
    </location>
</feature>
<accession>A0A3E0VDE1</accession>
<reference evidence="3 4" key="1">
    <citation type="submission" date="2017-04" db="EMBL/GenBank/DDBJ databases">
        <title>Comparative genome analysis of Subtercola boreus.</title>
        <authorList>
            <person name="Cho Y.-J."/>
            <person name="Cho A."/>
            <person name="Kim O.-S."/>
            <person name="Lee J.-I."/>
        </authorList>
    </citation>
    <scope>NUCLEOTIDE SEQUENCE [LARGE SCALE GENOMIC DNA]</scope>
    <source>
        <strain evidence="3 4">P27444</strain>
    </source>
</reference>
<dbReference type="Pfam" id="PF13946">
    <property type="entry name" value="DUF4214"/>
    <property type="match status" value="2"/>
</dbReference>
<organism evidence="3 4">
    <name type="scientific">Subtercola boreus</name>
    <dbReference type="NCBI Taxonomy" id="120213"/>
    <lineage>
        <taxon>Bacteria</taxon>
        <taxon>Bacillati</taxon>
        <taxon>Actinomycetota</taxon>
        <taxon>Actinomycetes</taxon>
        <taxon>Micrococcales</taxon>
        <taxon>Microbacteriaceae</taxon>
        <taxon>Subtercola</taxon>
    </lineage>
</organism>
<dbReference type="InterPro" id="IPR008969">
    <property type="entry name" value="CarboxyPept-like_regulatory"/>
</dbReference>
<dbReference type="RefSeq" id="WP_116284223.1">
    <property type="nucleotide sequence ID" value="NZ_NBXA01000026.1"/>
</dbReference>
<evidence type="ECO:0000313" key="3">
    <source>
        <dbReference type="EMBL" id="RFA07685.1"/>
    </source>
</evidence>
<dbReference type="AlphaFoldDB" id="A0A3E0VDE1"/>
<dbReference type="Gene3D" id="1.10.3130.20">
    <property type="entry name" value="Phycobilisome linker domain"/>
    <property type="match status" value="1"/>
</dbReference>
<dbReference type="InterPro" id="IPR025282">
    <property type="entry name" value="DUF4214"/>
</dbReference>
<dbReference type="SUPFAM" id="SSF49464">
    <property type="entry name" value="Carboxypeptidase regulatory domain-like"/>
    <property type="match status" value="1"/>
</dbReference>
<feature type="domain" description="DUF4214" evidence="2">
    <location>
        <begin position="484"/>
        <end position="528"/>
    </location>
</feature>
<dbReference type="EMBL" id="NBXA01000026">
    <property type="protein sequence ID" value="RFA07685.1"/>
    <property type="molecule type" value="Genomic_DNA"/>
</dbReference>
<evidence type="ECO:0000256" key="1">
    <source>
        <dbReference type="SAM" id="SignalP"/>
    </source>
</evidence>
<comment type="caution">
    <text evidence="3">The sequence shown here is derived from an EMBL/GenBank/DDBJ whole genome shotgun (WGS) entry which is preliminary data.</text>
</comment>
<proteinExistence type="predicted"/>